<dbReference type="OrthoDB" id="6371339at2759"/>
<evidence type="ECO:0000313" key="3">
    <source>
        <dbReference type="Proteomes" id="UP000440578"/>
    </source>
</evidence>
<gene>
    <name evidence="2" type="ORF">FJT64_027859</name>
</gene>
<reference evidence="2 3" key="1">
    <citation type="submission" date="2019-07" db="EMBL/GenBank/DDBJ databases">
        <title>Draft genome assembly of a fouling barnacle, Amphibalanus amphitrite (Darwin, 1854): The first reference genome for Thecostraca.</title>
        <authorList>
            <person name="Kim W."/>
        </authorList>
    </citation>
    <scope>NUCLEOTIDE SEQUENCE [LARGE SCALE GENOMIC DNA]</scope>
    <source>
        <strain evidence="2">SNU_AA5</strain>
        <tissue evidence="2">Soma without cirri and trophi</tissue>
    </source>
</reference>
<name>A0A6A4WBX1_AMPAM</name>
<feature type="region of interest" description="Disordered" evidence="1">
    <location>
        <begin position="58"/>
        <end position="205"/>
    </location>
</feature>
<dbReference type="EMBL" id="VIIS01001368">
    <property type="protein sequence ID" value="KAF0299411.1"/>
    <property type="molecule type" value="Genomic_DNA"/>
</dbReference>
<sequence>MTALRPTAPRSAPGPVYVPRALDAATHVFVRHDAVKPPLAPPYDGPYRVVARSSKTVTVERRGRHDVIAVDRVKPAHMDRRPQAPRTAAAEPPEGPSPAEEDDDTDGVQLLFSPAPSRPDSGRAGAMAEHCPDDRPPHHGRPTAPPAAPAPDAARAPRPAAGPSAPTATTRSGRAVRPPARYRDEPAADPPPGQATRARPAAPDATVSVAITAGTRAPQLNRCCPCATPRAATVPATGRRSRGRRRGGSRVCRTHRRVCFQLPRTREGAL</sequence>
<dbReference type="AlphaFoldDB" id="A0A6A4WBX1"/>
<protein>
    <submittedName>
        <fullName evidence="2">Uncharacterized protein</fullName>
    </submittedName>
</protein>
<dbReference type="Proteomes" id="UP000440578">
    <property type="component" value="Unassembled WGS sequence"/>
</dbReference>
<dbReference type="PANTHER" id="PTHR38681:SF1">
    <property type="entry name" value="RETROVIRUS-RELATED POL POLYPROTEIN FROM TRANSPOSON 412-LIKE PROTEIN"/>
    <property type="match status" value="1"/>
</dbReference>
<evidence type="ECO:0000256" key="1">
    <source>
        <dbReference type="SAM" id="MobiDB-lite"/>
    </source>
</evidence>
<feature type="compositionally biased region" description="Low complexity" evidence="1">
    <location>
        <begin position="150"/>
        <end position="172"/>
    </location>
</feature>
<feature type="compositionally biased region" description="Basic and acidic residues" evidence="1">
    <location>
        <begin position="58"/>
        <end position="82"/>
    </location>
</feature>
<dbReference type="PANTHER" id="PTHR38681">
    <property type="entry name" value="RETROVIRUS-RELATED POL POLYPROTEIN FROM TRANSPOSON 412-LIKE PROTEIN-RELATED"/>
    <property type="match status" value="1"/>
</dbReference>
<accession>A0A6A4WBX1</accession>
<keyword evidence="3" id="KW-1185">Reference proteome</keyword>
<evidence type="ECO:0000313" key="2">
    <source>
        <dbReference type="EMBL" id="KAF0299411.1"/>
    </source>
</evidence>
<proteinExistence type="predicted"/>
<organism evidence="2 3">
    <name type="scientific">Amphibalanus amphitrite</name>
    <name type="common">Striped barnacle</name>
    <name type="synonym">Balanus amphitrite</name>
    <dbReference type="NCBI Taxonomy" id="1232801"/>
    <lineage>
        <taxon>Eukaryota</taxon>
        <taxon>Metazoa</taxon>
        <taxon>Ecdysozoa</taxon>
        <taxon>Arthropoda</taxon>
        <taxon>Crustacea</taxon>
        <taxon>Multicrustacea</taxon>
        <taxon>Cirripedia</taxon>
        <taxon>Thoracica</taxon>
        <taxon>Thoracicalcarea</taxon>
        <taxon>Balanomorpha</taxon>
        <taxon>Balanoidea</taxon>
        <taxon>Balanidae</taxon>
        <taxon>Amphibalaninae</taxon>
        <taxon>Amphibalanus</taxon>
    </lineage>
</organism>
<feature type="compositionally biased region" description="Low complexity" evidence="1">
    <location>
        <begin position="195"/>
        <end position="205"/>
    </location>
</feature>
<comment type="caution">
    <text evidence="2">The sequence shown here is derived from an EMBL/GenBank/DDBJ whole genome shotgun (WGS) entry which is preliminary data.</text>
</comment>